<feature type="transmembrane region" description="Helical" evidence="1">
    <location>
        <begin position="270"/>
        <end position="292"/>
    </location>
</feature>
<organism evidence="2 3">
    <name type="scientific">Heterobasidion irregulare (strain TC 32-1)</name>
    <dbReference type="NCBI Taxonomy" id="747525"/>
    <lineage>
        <taxon>Eukaryota</taxon>
        <taxon>Fungi</taxon>
        <taxon>Dikarya</taxon>
        <taxon>Basidiomycota</taxon>
        <taxon>Agaricomycotina</taxon>
        <taxon>Agaricomycetes</taxon>
        <taxon>Russulales</taxon>
        <taxon>Bondarzewiaceae</taxon>
        <taxon>Heterobasidion</taxon>
        <taxon>Heterobasidion annosum species complex</taxon>
    </lineage>
</organism>
<reference evidence="2 3" key="1">
    <citation type="journal article" date="2012" name="New Phytol.">
        <title>Insight into trade-off between wood decay and parasitism from the genome of a fungal forest pathogen.</title>
        <authorList>
            <person name="Olson A."/>
            <person name="Aerts A."/>
            <person name="Asiegbu F."/>
            <person name="Belbahri L."/>
            <person name="Bouzid O."/>
            <person name="Broberg A."/>
            <person name="Canback B."/>
            <person name="Coutinho P.M."/>
            <person name="Cullen D."/>
            <person name="Dalman K."/>
            <person name="Deflorio G."/>
            <person name="van Diepen L.T."/>
            <person name="Dunand C."/>
            <person name="Duplessis S."/>
            <person name="Durling M."/>
            <person name="Gonthier P."/>
            <person name="Grimwood J."/>
            <person name="Fossdal C.G."/>
            <person name="Hansson D."/>
            <person name="Henrissat B."/>
            <person name="Hietala A."/>
            <person name="Himmelstrand K."/>
            <person name="Hoffmeister D."/>
            <person name="Hogberg N."/>
            <person name="James T.Y."/>
            <person name="Karlsson M."/>
            <person name="Kohler A."/>
            <person name="Kues U."/>
            <person name="Lee Y.H."/>
            <person name="Lin Y.C."/>
            <person name="Lind M."/>
            <person name="Lindquist E."/>
            <person name="Lombard V."/>
            <person name="Lucas S."/>
            <person name="Lunden K."/>
            <person name="Morin E."/>
            <person name="Murat C."/>
            <person name="Park J."/>
            <person name="Raffaello T."/>
            <person name="Rouze P."/>
            <person name="Salamov A."/>
            <person name="Schmutz J."/>
            <person name="Solheim H."/>
            <person name="Stahlberg J."/>
            <person name="Velez H."/>
            <person name="de Vries R.P."/>
            <person name="Wiebenga A."/>
            <person name="Woodward S."/>
            <person name="Yakovlev I."/>
            <person name="Garbelotto M."/>
            <person name="Martin F."/>
            <person name="Grigoriev I.V."/>
            <person name="Stenlid J."/>
        </authorList>
    </citation>
    <scope>NUCLEOTIDE SEQUENCE [LARGE SCALE GENOMIC DNA]</scope>
    <source>
        <strain evidence="2 3">TC 32-1</strain>
    </source>
</reference>
<feature type="transmembrane region" description="Helical" evidence="1">
    <location>
        <begin position="70"/>
        <end position="89"/>
    </location>
</feature>
<dbReference type="HOGENOM" id="CLU_621211_0_0_1"/>
<feature type="transmembrane region" description="Helical" evidence="1">
    <location>
        <begin position="95"/>
        <end position="115"/>
    </location>
</feature>
<feature type="transmembrane region" description="Helical" evidence="1">
    <location>
        <begin position="244"/>
        <end position="264"/>
    </location>
</feature>
<keyword evidence="1" id="KW-0472">Membrane</keyword>
<dbReference type="AlphaFoldDB" id="W4KJD5"/>
<dbReference type="Proteomes" id="UP000030671">
    <property type="component" value="Unassembled WGS sequence"/>
</dbReference>
<dbReference type="RefSeq" id="XP_009542056.1">
    <property type="nucleotide sequence ID" value="XM_009543761.1"/>
</dbReference>
<evidence type="ECO:0000256" key="1">
    <source>
        <dbReference type="SAM" id="Phobius"/>
    </source>
</evidence>
<keyword evidence="3" id="KW-1185">Reference proteome</keyword>
<evidence type="ECO:0000313" key="3">
    <source>
        <dbReference type="Proteomes" id="UP000030671"/>
    </source>
</evidence>
<protein>
    <submittedName>
        <fullName evidence="2">Uncharacterized protein</fullName>
    </submittedName>
</protein>
<dbReference type="KEGG" id="hir:HETIRDRAFT_310101"/>
<feature type="transmembrane region" description="Helical" evidence="1">
    <location>
        <begin position="322"/>
        <end position="342"/>
    </location>
</feature>
<name>W4KJD5_HETIT</name>
<accession>W4KJD5</accession>
<gene>
    <name evidence="2" type="ORF">HETIRDRAFT_310101</name>
</gene>
<evidence type="ECO:0000313" key="2">
    <source>
        <dbReference type="EMBL" id="ETW85181.1"/>
    </source>
</evidence>
<feature type="transmembrane region" description="Helical" evidence="1">
    <location>
        <begin position="354"/>
        <end position="372"/>
    </location>
</feature>
<dbReference type="EMBL" id="KI925455">
    <property type="protein sequence ID" value="ETW85181.1"/>
    <property type="molecule type" value="Genomic_DNA"/>
</dbReference>
<dbReference type="InParanoid" id="W4KJD5"/>
<keyword evidence="1" id="KW-1133">Transmembrane helix</keyword>
<keyword evidence="1" id="KW-0812">Transmembrane</keyword>
<sequence>MSLAVVCSLLAIFSGLSMFPGRSVSSSLLAVSWIWCARSVLLAPRSPLYPCSVFSPGCVFFLLTLSFSLCLSWSSLSPLAVALLLVSGFSSQSLLVYLSLVSFLVYLVWPSFILGGPGLSRRRSRPLSSRTATHAYFKLQELAPRPYVLHFQYSLPPHVHRTVEAQSRILWHDRLKHDVRLIAGTIAFKHDSKFLGCSVSSGDTTLGSVALVCGIGLYRSLEVASTSGCWYLWNVSGSCPLARLLTGGFRLLLLFAALYCPWLWSTRSSLCSLVALCFLCCLLAVSFLLALAPSLCSTSFSLSPSLAVALLLISGFSSQSFLVYLSLVSLLVYLLWPSFILGGPGLSRRRSRSVMFISFLLIVLFWCISPTFSPHPWSRISCQYSESPTRLTFTVSQQVHRTVGAQHWVIIGTISLKHDLKFTRRNNQRSSVTSTSGILAS</sequence>
<proteinExistence type="predicted"/>
<dbReference type="GeneID" id="20669748"/>